<evidence type="ECO:0008006" key="3">
    <source>
        <dbReference type="Google" id="ProtNLM"/>
    </source>
</evidence>
<dbReference type="AlphaFoldDB" id="A0A084JKB6"/>
<dbReference type="Gene3D" id="3.40.50.10350">
    <property type="entry name" value="Glycerate kinase, domain 1"/>
    <property type="match status" value="1"/>
</dbReference>
<gene>
    <name evidence="1" type="ORF">IO98_15630</name>
</gene>
<organism evidence="1 2">
    <name type="scientific">Lacrimispora celerecrescens</name>
    <dbReference type="NCBI Taxonomy" id="29354"/>
    <lineage>
        <taxon>Bacteria</taxon>
        <taxon>Bacillati</taxon>
        <taxon>Bacillota</taxon>
        <taxon>Clostridia</taxon>
        <taxon>Lachnospirales</taxon>
        <taxon>Lachnospiraceae</taxon>
        <taxon>Lacrimispora</taxon>
    </lineage>
</organism>
<evidence type="ECO:0000313" key="2">
    <source>
        <dbReference type="Proteomes" id="UP000028525"/>
    </source>
</evidence>
<protein>
    <recommendedName>
        <fullName evidence="3">Glycerate kinase</fullName>
    </recommendedName>
</protein>
<sequence length="100" mass="10701">MDWQSAFGKVPSGIGMRCKAKGIPAVAIVGSMGEGAEAIYDYGIESILTTIQGAMPVEEAMERSMELYRGAALRTFRLLRAGMSLMVLKDSPNSSLIKGN</sequence>
<dbReference type="EMBL" id="JPME01000018">
    <property type="protein sequence ID" value="KEZ89400.1"/>
    <property type="molecule type" value="Genomic_DNA"/>
</dbReference>
<dbReference type="Proteomes" id="UP000028525">
    <property type="component" value="Unassembled WGS sequence"/>
</dbReference>
<dbReference type="Pfam" id="PF02595">
    <property type="entry name" value="Gly_kinase"/>
    <property type="match status" value="1"/>
</dbReference>
<reference evidence="1 2" key="1">
    <citation type="submission" date="2014-07" db="EMBL/GenBank/DDBJ databases">
        <title>Draft genome of Clostridium celerecrescens 152B isolated from sediments associated with methane hydrate from Krishna Godavari basin.</title>
        <authorList>
            <person name="Honkalas V.S."/>
            <person name="Dabir A.P."/>
            <person name="Arora P."/>
            <person name="Dhakephalkar P.K."/>
        </authorList>
    </citation>
    <scope>NUCLEOTIDE SEQUENCE [LARGE SCALE GENOMIC DNA]</scope>
    <source>
        <strain evidence="1 2">152B</strain>
    </source>
</reference>
<evidence type="ECO:0000313" key="1">
    <source>
        <dbReference type="EMBL" id="KEZ89400.1"/>
    </source>
</evidence>
<comment type="caution">
    <text evidence="1">The sequence shown here is derived from an EMBL/GenBank/DDBJ whole genome shotgun (WGS) entry which is preliminary data.</text>
</comment>
<proteinExistence type="predicted"/>
<dbReference type="GO" id="GO:0031388">
    <property type="term" value="P:organic acid phosphorylation"/>
    <property type="evidence" value="ECO:0007669"/>
    <property type="project" value="InterPro"/>
</dbReference>
<dbReference type="GO" id="GO:0008887">
    <property type="term" value="F:glycerate kinase activity"/>
    <property type="evidence" value="ECO:0007669"/>
    <property type="project" value="InterPro"/>
</dbReference>
<name>A0A084JKB6_9FIRM</name>
<dbReference type="SUPFAM" id="SSF110738">
    <property type="entry name" value="Glycerate kinase I"/>
    <property type="match status" value="1"/>
</dbReference>
<dbReference type="InterPro" id="IPR018197">
    <property type="entry name" value="Glycerate_kinase_RE-like"/>
</dbReference>
<dbReference type="InterPro" id="IPR004381">
    <property type="entry name" value="Glycerate_kinase"/>
</dbReference>
<accession>A0A084JKB6</accession>
<dbReference type="InterPro" id="IPR036129">
    <property type="entry name" value="Glycerate_kinase_sf"/>
</dbReference>
<dbReference type="STRING" id="29354.IO98_15630"/>
<keyword evidence="2" id="KW-1185">Reference proteome</keyword>